<dbReference type="Pfam" id="PF07859">
    <property type="entry name" value="Abhydrolase_3"/>
    <property type="match status" value="1"/>
</dbReference>
<accession>A0A9X4LWM1</accession>
<gene>
    <name evidence="5" type="ORF">NVS88_04180</name>
</gene>
<dbReference type="AlphaFoldDB" id="A0A9X4LWM1"/>
<sequence length="305" mass="32497">MTVKPLIRAWAMVPQWDWPTGLLDMLAGSLPHPASAMIDPVDLGSCAAEWIRAEAVDTDRAVLYLHGGAFMACGLNTHRSVALRMSAAVSGAVLNVDYRMLPKHAIACAVEDALAGYRWLLGIGYKGPDIVIAGDSAGGYLAFEAVLALRAAGLPAPACLVTFSPLTDVGDMARKQRGPKARECPLLPVEALDAFTRYIERAHRRLCVDGSPGPLANPVEEDLSGMPPVMIQAGSDEMLIGDAELMACRLRRADIRCDLHVWDGQMHAFPAVTGATPESMRAMDLVGDFVADVTGTGGRVKLHAS</sequence>
<evidence type="ECO:0000256" key="3">
    <source>
        <dbReference type="PROSITE-ProRule" id="PRU10038"/>
    </source>
</evidence>
<dbReference type="InterPro" id="IPR033140">
    <property type="entry name" value="Lipase_GDXG_put_SER_AS"/>
</dbReference>
<evidence type="ECO:0000256" key="2">
    <source>
        <dbReference type="ARBA" id="ARBA00022801"/>
    </source>
</evidence>
<proteinExistence type="inferred from homology"/>
<dbReference type="PROSITE" id="PS01174">
    <property type="entry name" value="LIPASE_GDXG_SER"/>
    <property type="match status" value="1"/>
</dbReference>
<dbReference type="InterPro" id="IPR029058">
    <property type="entry name" value="AB_hydrolase_fold"/>
</dbReference>
<evidence type="ECO:0000256" key="1">
    <source>
        <dbReference type="ARBA" id="ARBA00010515"/>
    </source>
</evidence>
<keyword evidence="2 5" id="KW-0378">Hydrolase</keyword>
<keyword evidence="6" id="KW-1185">Reference proteome</keyword>
<evidence type="ECO:0000313" key="5">
    <source>
        <dbReference type="EMBL" id="MDG3013753.1"/>
    </source>
</evidence>
<evidence type="ECO:0000259" key="4">
    <source>
        <dbReference type="Pfam" id="PF07859"/>
    </source>
</evidence>
<evidence type="ECO:0000313" key="6">
    <source>
        <dbReference type="Proteomes" id="UP001152755"/>
    </source>
</evidence>
<reference evidence="5" key="1">
    <citation type="submission" date="2022-08" db="EMBL/GenBank/DDBJ databases">
        <title>Genome analysis of Corynebacteriales strain.</title>
        <authorList>
            <person name="Lee S.D."/>
        </authorList>
    </citation>
    <scope>NUCLEOTIDE SEQUENCE</scope>
    <source>
        <strain evidence="5">D3-21</strain>
    </source>
</reference>
<feature type="domain" description="Alpha/beta hydrolase fold-3" evidence="4">
    <location>
        <begin position="62"/>
        <end position="269"/>
    </location>
</feature>
<protein>
    <submittedName>
        <fullName evidence="5">Alpha/beta hydrolase</fullName>
    </submittedName>
</protein>
<comment type="caution">
    <text evidence="5">The sequence shown here is derived from an EMBL/GenBank/DDBJ whole genome shotgun (WGS) entry which is preliminary data.</text>
</comment>
<dbReference type="SUPFAM" id="SSF53474">
    <property type="entry name" value="alpha/beta-Hydrolases"/>
    <property type="match status" value="1"/>
</dbReference>
<dbReference type="RefSeq" id="WP_332519265.1">
    <property type="nucleotide sequence ID" value="NZ_JANRHA010000002.1"/>
</dbReference>
<organism evidence="5 6">
    <name type="scientific">Speluncibacter jeojiensis</name>
    <dbReference type="NCBI Taxonomy" id="2710754"/>
    <lineage>
        <taxon>Bacteria</taxon>
        <taxon>Bacillati</taxon>
        <taxon>Actinomycetota</taxon>
        <taxon>Actinomycetes</taxon>
        <taxon>Mycobacteriales</taxon>
        <taxon>Speluncibacteraceae</taxon>
        <taxon>Speluncibacter</taxon>
    </lineage>
</organism>
<dbReference type="PANTHER" id="PTHR48081">
    <property type="entry name" value="AB HYDROLASE SUPERFAMILY PROTEIN C4A8.06C"/>
    <property type="match status" value="1"/>
</dbReference>
<dbReference type="InterPro" id="IPR013094">
    <property type="entry name" value="AB_hydrolase_3"/>
</dbReference>
<dbReference type="Proteomes" id="UP001152755">
    <property type="component" value="Unassembled WGS sequence"/>
</dbReference>
<dbReference type="PANTHER" id="PTHR48081:SF30">
    <property type="entry name" value="ACETYL-HYDROLASE LIPR-RELATED"/>
    <property type="match status" value="1"/>
</dbReference>
<comment type="similarity">
    <text evidence="1">Belongs to the 'GDXG' lipolytic enzyme family.</text>
</comment>
<feature type="active site" evidence="3">
    <location>
        <position position="136"/>
    </location>
</feature>
<dbReference type="InterPro" id="IPR050300">
    <property type="entry name" value="GDXG_lipolytic_enzyme"/>
</dbReference>
<dbReference type="Gene3D" id="3.40.50.1820">
    <property type="entry name" value="alpha/beta hydrolase"/>
    <property type="match status" value="1"/>
</dbReference>
<dbReference type="EMBL" id="JANRHA010000002">
    <property type="protein sequence ID" value="MDG3013753.1"/>
    <property type="molecule type" value="Genomic_DNA"/>
</dbReference>
<dbReference type="GO" id="GO:0004806">
    <property type="term" value="F:triacylglycerol lipase activity"/>
    <property type="evidence" value="ECO:0007669"/>
    <property type="project" value="TreeGrafter"/>
</dbReference>
<name>A0A9X4LWM1_9ACTN</name>